<evidence type="ECO:0000313" key="2">
    <source>
        <dbReference type="Proteomes" id="UP000024635"/>
    </source>
</evidence>
<reference evidence="2" key="1">
    <citation type="journal article" date="2015" name="Nat. Genet.">
        <title>The genome and transcriptome of the zoonotic hookworm Ancylostoma ceylanicum identify infection-specific gene families.</title>
        <authorList>
            <person name="Schwarz E.M."/>
            <person name="Hu Y."/>
            <person name="Antoshechkin I."/>
            <person name="Miller M.M."/>
            <person name="Sternberg P.W."/>
            <person name="Aroian R.V."/>
        </authorList>
    </citation>
    <scope>NUCLEOTIDE SEQUENCE</scope>
    <source>
        <strain evidence="2">HY135</strain>
    </source>
</reference>
<comment type="caution">
    <text evidence="1">The sequence shown here is derived from an EMBL/GenBank/DDBJ whole genome shotgun (WGS) entry which is preliminary data.</text>
</comment>
<proteinExistence type="predicted"/>
<evidence type="ECO:0000313" key="1">
    <source>
        <dbReference type="EMBL" id="EYC06281.1"/>
    </source>
</evidence>
<organism evidence="1 2">
    <name type="scientific">Ancylostoma ceylanicum</name>
    <dbReference type="NCBI Taxonomy" id="53326"/>
    <lineage>
        <taxon>Eukaryota</taxon>
        <taxon>Metazoa</taxon>
        <taxon>Ecdysozoa</taxon>
        <taxon>Nematoda</taxon>
        <taxon>Chromadorea</taxon>
        <taxon>Rhabditida</taxon>
        <taxon>Rhabditina</taxon>
        <taxon>Rhabditomorpha</taxon>
        <taxon>Strongyloidea</taxon>
        <taxon>Ancylostomatidae</taxon>
        <taxon>Ancylostomatinae</taxon>
        <taxon>Ancylostoma</taxon>
    </lineage>
</organism>
<dbReference type="AlphaFoldDB" id="A0A016TU48"/>
<protein>
    <submittedName>
        <fullName evidence="1">Uncharacterized protein</fullName>
    </submittedName>
</protein>
<gene>
    <name evidence="1" type="primary">Acey_s0077.g1120</name>
    <name evidence="1" type="ORF">Y032_0077g1120</name>
</gene>
<dbReference type="EMBL" id="JARK01001413">
    <property type="protein sequence ID" value="EYC06281.1"/>
    <property type="molecule type" value="Genomic_DNA"/>
</dbReference>
<dbReference type="Proteomes" id="UP000024635">
    <property type="component" value="Unassembled WGS sequence"/>
</dbReference>
<keyword evidence="2" id="KW-1185">Reference proteome</keyword>
<name>A0A016TU48_9BILA</name>
<sequence>MYLIFLYWPDKGHHSRPRMFVYGPCPVAVDTTPITTVIFYHCTTECRSSDNKAEKRHCVQNTFREPPILP</sequence>
<accession>A0A016TU48</accession>